<gene>
    <name evidence="5" type="ORF">CFX0092_A2899</name>
</gene>
<keyword evidence="6" id="KW-1185">Reference proteome</keyword>
<evidence type="ECO:0000313" key="5">
    <source>
        <dbReference type="EMBL" id="CUS04777.2"/>
    </source>
</evidence>
<dbReference type="Pfam" id="PF08032">
    <property type="entry name" value="SpoU_sub_bind"/>
    <property type="match status" value="1"/>
</dbReference>
<dbReference type="PANTHER" id="PTHR46429:SF1">
    <property type="entry name" value="23S RRNA (GUANOSINE-2'-O-)-METHYLTRANSFERASE RLMB"/>
    <property type="match status" value="1"/>
</dbReference>
<dbReference type="EMBL" id="LN890655">
    <property type="protein sequence ID" value="CUS04777.2"/>
    <property type="molecule type" value="Genomic_DNA"/>
</dbReference>
<dbReference type="GO" id="GO:0008173">
    <property type="term" value="F:RNA methyltransferase activity"/>
    <property type="evidence" value="ECO:0007669"/>
    <property type="project" value="InterPro"/>
</dbReference>
<protein>
    <submittedName>
        <fullName evidence="5">RNA methyltransferase, TrmH family, group 3</fullName>
    </submittedName>
</protein>
<dbReference type="Pfam" id="PF00588">
    <property type="entry name" value="SpoU_methylase"/>
    <property type="match status" value="1"/>
</dbReference>
<organism evidence="5 6">
    <name type="scientific">Candidatus Promineifilum breve</name>
    <dbReference type="NCBI Taxonomy" id="1806508"/>
    <lineage>
        <taxon>Bacteria</taxon>
        <taxon>Bacillati</taxon>
        <taxon>Chloroflexota</taxon>
        <taxon>Ardenticatenia</taxon>
        <taxon>Candidatus Promineifilales</taxon>
        <taxon>Candidatus Promineifilaceae</taxon>
        <taxon>Candidatus Promineifilum</taxon>
    </lineage>
</organism>
<evidence type="ECO:0000313" key="6">
    <source>
        <dbReference type="Proteomes" id="UP000215027"/>
    </source>
</evidence>
<dbReference type="GO" id="GO:0003723">
    <property type="term" value="F:RNA binding"/>
    <property type="evidence" value="ECO:0007669"/>
    <property type="project" value="InterPro"/>
</dbReference>
<dbReference type="Gene3D" id="3.30.1330.30">
    <property type="match status" value="1"/>
</dbReference>
<comment type="similarity">
    <text evidence="1">Belongs to the class IV-like SAM-binding methyltransferase superfamily. RNA methyltransferase TrmH family.</text>
</comment>
<dbReference type="GO" id="GO:0005829">
    <property type="term" value="C:cytosol"/>
    <property type="evidence" value="ECO:0007669"/>
    <property type="project" value="TreeGrafter"/>
</dbReference>
<dbReference type="InterPro" id="IPR029028">
    <property type="entry name" value="Alpha/beta_knot_MTases"/>
</dbReference>
<evidence type="ECO:0000256" key="1">
    <source>
        <dbReference type="ARBA" id="ARBA00007228"/>
    </source>
</evidence>
<accession>A0A170PID4</accession>
<sequence>MRRHPVLEALRAGRRAMTRLHVEARGDRTADRDLQPILDAARIAGVPVTTADRAALDRLARQYAADPKHQGVLLETGPYPYAELDEMLGLAERRGERPLLLLLDLLHGPQNIGALLRTAEACGVHGIILQDRRAPEITPSVVQFAAGATEHLLIGQVTNLVQAMRTLKAAGVWLAGMDMDEDARRLGQIDLDIPLGIVVGHEGEGLRRLVRDTCDMIIRLPMRGQVESLNVAVAGSILLYAAWQARGFD</sequence>
<reference evidence="5" key="1">
    <citation type="submission" date="2016-01" db="EMBL/GenBank/DDBJ databases">
        <authorList>
            <person name="Mcilroy J.S."/>
            <person name="Karst M S."/>
            <person name="Albertsen M."/>
        </authorList>
    </citation>
    <scope>NUCLEOTIDE SEQUENCE</scope>
    <source>
        <strain evidence="5">Cfx-K</strain>
    </source>
</reference>
<feature type="domain" description="RNA 2-O ribose methyltransferase substrate binding" evidence="4">
    <location>
        <begin position="3"/>
        <end position="82"/>
    </location>
</feature>
<dbReference type="AlphaFoldDB" id="A0A170PID4"/>
<dbReference type="KEGG" id="pbf:CFX0092_A2899"/>
<dbReference type="SUPFAM" id="SSF55315">
    <property type="entry name" value="L30e-like"/>
    <property type="match status" value="1"/>
</dbReference>
<proteinExistence type="inferred from homology"/>
<dbReference type="Proteomes" id="UP000215027">
    <property type="component" value="Chromosome I"/>
</dbReference>
<dbReference type="InterPro" id="IPR013123">
    <property type="entry name" value="SpoU_subst-bd"/>
</dbReference>
<dbReference type="SMART" id="SM00967">
    <property type="entry name" value="SpoU_sub_bind"/>
    <property type="match status" value="1"/>
</dbReference>
<dbReference type="FunFam" id="3.40.1280.10:FF:000008">
    <property type="entry name" value="Group 3 RNA methyltransferase TrmH"/>
    <property type="match status" value="1"/>
</dbReference>
<keyword evidence="2 5" id="KW-0489">Methyltransferase</keyword>
<dbReference type="InterPro" id="IPR029026">
    <property type="entry name" value="tRNA_m1G_MTases_N"/>
</dbReference>
<dbReference type="Gene3D" id="3.40.1280.10">
    <property type="match status" value="1"/>
</dbReference>
<dbReference type="GO" id="GO:0006396">
    <property type="term" value="P:RNA processing"/>
    <property type="evidence" value="ECO:0007669"/>
    <property type="project" value="InterPro"/>
</dbReference>
<keyword evidence="3" id="KW-0808">Transferase</keyword>
<dbReference type="NCBIfam" id="TIGR00186">
    <property type="entry name" value="rRNA_methyl_3"/>
    <property type="match status" value="1"/>
</dbReference>
<dbReference type="GO" id="GO:0032259">
    <property type="term" value="P:methylation"/>
    <property type="evidence" value="ECO:0007669"/>
    <property type="project" value="UniProtKB-KW"/>
</dbReference>
<evidence type="ECO:0000256" key="2">
    <source>
        <dbReference type="ARBA" id="ARBA00022603"/>
    </source>
</evidence>
<dbReference type="InterPro" id="IPR001537">
    <property type="entry name" value="SpoU_MeTrfase"/>
</dbReference>
<evidence type="ECO:0000259" key="4">
    <source>
        <dbReference type="SMART" id="SM00967"/>
    </source>
</evidence>
<name>A0A170PID4_9CHLR</name>
<dbReference type="SUPFAM" id="SSF75217">
    <property type="entry name" value="alpha/beta knot"/>
    <property type="match status" value="1"/>
</dbReference>
<dbReference type="InterPro" id="IPR029064">
    <property type="entry name" value="Ribosomal_eL30-like_sf"/>
</dbReference>
<dbReference type="CDD" id="cd18103">
    <property type="entry name" value="SpoU-like_RlmB"/>
    <property type="match status" value="1"/>
</dbReference>
<evidence type="ECO:0000256" key="3">
    <source>
        <dbReference type="ARBA" id="ARBA00022679"/>
    </source>
</evidence>
<dbReference type="PANTHER" id="PTHR46429">
    <property type="entry name" value="23S RRNA (GUANOSINE-2'-O-)-METHYLTRANSFERASE RLMB"/>
    <property type="match status" value="1"/>
</dbReference>
<dbReference type="InterPro" id="IPR004441">
    <property type="entry name" value="rRNA_MeTrfase_TrmH"/>
</dbReference>